<dbReference type="SUPFAM" id="SSF52058">
    <property type="entry name" value="L domain-like"/>
    <property type="match status" value="1"/>
</dbReference>
<dbReference type="Proteomes" id="UP001054945">
    <property type="component" value="Unassembled WGS sequence"/>
</dbReference>
<sequence>MLRFLILRRNRITTLGSSLQKLLRLELLRVESNRLCTFSKEQIPASLRDLYLAELVAIRAKLVMPKIKVFP</sequence>
<comment type="caution">
    <text evidence="1">The sequence shown here is derived from an EMBL/GenBank/DDBJ whole genome shotgun (WGS) entry which is preliminary data.</text>
</comment>
<keyword evidence="2" id="KW-1185">Reference proteome</keyword>
<proteinExistence type="predicted"/>
<dbReference type="Gene3D" id="3.80.10.10">
    <property type="entry name" value="Ribonuclease Inhibitor"/>
    <property type="match status" value="1"/>
</dbReference>
<organism evidence="1 2">
    <name type="scientific">Caerostris extrusa</name>
    <name type="common">Bark spider</name>
    <name type="synonym">Caerostris bankana</name>
    <dbReference type="NCBI Taxonomy" id="172846"/>
    <lineage>
        <taxon>Eukaryota</taxon>
        <taxon>Metazoa</taxon>
        <taxon>Ecdysozoa</taxon>
        <taxon>Arthropoda</taxon>
        <taxon>Chelicerata</taxon>
        <taxon>Arachnida</taxon>
        <taxon>Araneae</taxon>
        <taxon>Araneomorphae</taxon>
        <taxon>Entelegynae</taxon>
        <taxon>Araneoidea</taxon>
        <taxon>Araneidae</taxon>
        <taxon>Caerostris</taxon>
    </lineage>
</organism>
<evidence type="ECO:0000313" key="1">
    <source>
        <dbReference type="EMBL" id="GIY43428.1"/>
    </source>
</evidence>
<dbReference type="AlphaFoldDB" id="A0AAV4THG3"/>
<dbReference type="EMBL" id="BPLR01010976">
    <property type="protein sequence ID" value="GIY43428.1"/>
    <property type="molecule type" value="Genomic_DNA"/>
</dbReference>
<protein>
    <submittedName>
        <fullName evidence="1">Uncharacterized protein</fullName>
    </submittedName>
</protein>
<accession>A0AAV4THG3</accession>
<dbReference type="InterPro" id="IPR032675">
    <property type="entry name" value="LRR_dom_sf"/>
</dbReference>
<evidence type="ECO:0000313" key="2">
    <source>
        <dbReference type="Proteomes" id="UP001054945"/>
    </source>
</evidence>
<gene>
    <name evidence="1" type="ORF">CEXT_243861</name>
</gene>
<name>A0AAV4THG3_CAEEX</name>
<reference evidence="1 2" key="1">
    <citation type="submission" date="2021-06" db="EMBL/GenBank/DDBJ databases">
        <title>Caerostris extrusa draft genome.</title>
        <authorList>
            <person name="Kono N."/>
            <person name="Arakawa K."/>
        </authorList>
    </citation>
    <scope>NUCLEOTIDE SEQUENCE [LARGE SCALE GENOMIC DNA]</scope>
</reference>